<protein>
    <submittedName>
        <fullName evidence="1">Uncharacterized protein</fullName>
    </submittedName>
</protein>
<proteinExistence type="predicted"/>
<gene>
    <name evidence="3" type="ORF">BECKSD772D_GA0070982_105022</name>
    <name evidence="2" type="ORF">BECKSD772E_GA0070983_101621</name>
    <name evidence="1" type="ORF">BECKSD772F_GA0070984_101325</name>
</gene>
<evidence type="ECO:0000313" key="3">
    <source>
        <dbReference type="EMBL" id="VFK79456.1"/>
    </source>
</evidence>
<dbReference type="AlphaFoldDB" id="A0A450Y6Y6"/>
<dbReference type="EMBL" id="CAADFU010000016">
    <property type="protein sequence ID" value="VFK42315.1"/>
    <property type="molecule type" value="Genomic_DNA"/>
</dbReference>
<organism evidence="1">
    <name type="scientific">Candidatus Kentrum sp. SD</name>
    <dbReference type="NCBI Taxonomy" id="2126332"/>
    <lineage>
        <taxon>Bacteria</taxon>
        <taxon>Pseudomonadati</taxon>
        <taxon>Pseudomonadota</taxon>
        <taxon>Gammaproteobacteria</taxon>
        <taxon>Candidatus Kentrum</taxon>
    </lineage>
</organism>
<accession>A0A450Y6Y6</accession>
<name>A0A450Y6Y6_9GAMM</name>
<sequence length="64" mass="7396">MFNKNKNFSAVLEVIPPTVESHPNYKRTINQGSESRFRYVFSHKDDAGRELTLTILAFDAPRQL</sequence>
<reference evidence="1" key="1">
    <citation type="submission" date="2019-02" db="EMBL/GenBank/DDBJ databases">
        <authorList>
            <person name="Gruber-Vodicka R. H."/>
            <person name="Seah K. B. B."/>
        </authorList>
    </citation>
    <scope>NUCLEOTIDE SEQUENCE</scope>
    <source>
        <strain evidence="3">BECK_S127</strain>
        <strain evidence="2">BECK_S1320</strain>
        <strain evidence="1">BECK_S1321</strain>
    </source>
</reference>
<evidence type="ECO:0000313" key="2">
    <source>
        <dbReference type="EMBL" id="VFK42315.1"/>
    </source>
</evidence>
<dbReference type="EMBL" id="CAADFR010000013">
    <property type="protein sequence ID" value="VFK37275.1"/>
    <property type="molecule type" value="Genomic_DNA"/>
</dbReference>
<dbReference type="EMBL" id="CAADHB010000050">
    <property type="protein sequence ID" value="VFK79456.1"/>
    <property type="molecule type" value="Genomic_DNA"/>
</dbReference>
<evidence type="ECO:0000313" key="1">
    <source>
        <dbReference type="EMBL" id="VFK37275.1"/>
    </source>
</evidence>